<protein>
    <submittedName>
        <fullName evidence="14">D-alanyl-D-alanine carboxypeptidase (Penicillin-binding protein 5/6)</fullName>
    </submittedName>
</protein>
<keyword evidence="4" id="KW-0133">Cell shape</keyword>
<dbReference type="PRINTS" id="PR00725">
    <property type="entry name" value="DADACBPTASE1"/>
</dbReference>
<feature type="region of interest" description="Disordered" evidence="10">
    <location>
        <begin position="158"/>
        <end position="177"/>
    </location>
</feature>
<evidence type="ECO:0000256" key="7">
    <source>
        <dbReference type="PIRSR" id="PIRSR618044-1"/>
    </source>
</evidence>
<accession>A0A1I2FB24</accession>
<sequence length="542" mass="54258">MRTLPAALAAFLLAVPLHGTPAVPLHGTPASPDRPPAPAPGTATALRTTIPGTATALNAATATALNTAADAFDTATAVGLDAATPDIAAGHAPSLSVETHAAASGSTTAQSVVSDNVTAQSVTSGNVTAQSVTSGSTTARAGVSLRTVSQALAEVPCPKPKIAKPSAPPRPTPPAEVAEDMTVGGQALATHGLVVPEGSASPPALTATTWLVADLGTGEVLGACGPHVHQTPASVQKMLLAATAIDQLDPARKMTVTRGDLDIEPGSSAVGLVVGGTYSISTLWLGLMLNSGNDAANALARLAGGGGTDGLRKTVAAMNAKAAALGARQTHAVTPSGLDGKGQFTSAYDLALIARVCFANADFRKYVLTKTAQMPAQKKPKAGGFQFQNENKLIYNYPGALGGKTGFTDLARHSYVGAATRNGRTLVATVLGAEARPLRGWEQGAALLDWGFSLPAGASVGKLVTPEEVAAAAEASSATPESTSAGGGGEAVQAAHPSGPTGLTVVAAVSVAATLTAIPLLLLLTQRRQRRRQSPPHQRPSA</sequence>
<feature type="chain" id="PRO_5038509212" evidence="12">
    <location>
        <begin position="20"/>
        <end position="542"/>
    </location>
</feature>
<keyword evidence="2 12" id="KW-0732">Signal</keyword>
<organism evidence="14 15">
    <name type="scientific">Actinoplanes philippinensis</name>
    <dbReference type="NCBI Taxonomy" id="35752"/>
    <lineage>
        <taxon>Bacteria</taxon>
        <taxon>Bacillati</taxon>
        <taxon>Actinomycetota</taxon>
        <taxon>Actinomycetes</taxon>
        <taxon>Micromonosporales</taxon>
        <taxon>Micromonosporaceae</taxon>
        <taxon>Actinoplanes</taxon>
    </lineage>
</organism>
<feature type="active site" evidence="7">
    <location>
        <position position="291"/>
    </location>
</feature>
<evidence type="ECO:0000256" key="10">
    <source>
        <dbReference type="SAM" id="MobiDB-lite"/>
    </source>
</evidence>
<dbReference type="InterPro" id="IPR001967">
    <property type="entry name" value="Peptidase_S11_N"/>
</dbReference>
<dbReference type="Pfam" id="PF00768">
    <property type="entry name" value="Peptidase_S11"/>
    <property type="match status" value="1"/>
</dbReference>
<feature type="region of interest" description="Disordered" evidence="10">
    <location>
        <begin position="472"/>
        <end position="497"/>
    </location>
</feature>
<feature type="compositionally biased region" description="Low complexity" evidence="10">
    <location>
        <begin position="472"/>
        <end position="484"/>
    </location>
</feature>
<dbReference type="SUPFAM" id="SSF56601">
    <property type="entry name" value="beta-lactamase/transpeptidase-like"/>
    <property type="match status" value="1"/>
</dbReference>
<evidence type="ECO:0000313" key="15">
    <source>
        <dbReference type="Proteomes" id="UP000199645"/>
    </source>
</evidence>
<dbReference type="GO" id="GO:0006508">
    <property type="term" value="P:proteolysis"/>
    <property type="evidence" value="ECO:0007669"/>
    <property type="project" value="InterPro"/>
</dbReference>
<dbReference type="PANTHER" id="PTHR21581:SF33">
    <property type="entry name" value="D-ALANYL-D-ALANINE CARBOXYPEPTIDASE DACB"/>
    <property type="match status" value="1"/>
</dbReference>
<feature type="active site" description="Acyl-ester intermediate" evidence="7">
    <location>
        <position position="234"/>
    </location>
</feature>
<keyword evidence="11" id="KW-0812">Transmembrane</keyword>
<proteinExistence type="inferred from homology"/>
<reference evidence="14 15" key="1">
    <citation type="submission" date="2016-10" db="EMBL/GenBank/DDBJ databases">
        <authorList>
            <person name="de Groot N.N."/>
        </authorList>
    </citation>
    <scope>NUCLEOTIDE SEQUENCE [LARGE SCALE GENOMIC DNA]</scope>
    <source>
        <strain evidence="14 15">DSM 43019</strain>
    </source>
</reference>
<evidence type="ECO:0000256" key="11">
    <source>
        <dbReference type="SAM" id="Phobius"/>
    </source>
</evidence>
<keyword evidence="11" id="KW-1133">Transmembrane helix</keyword>
<gene>
    <name evidence="14" type="ORF">SAMN05421541_105242</name>
</gene>
<keyword evidence="14" id="KW-0645">Protease</keyword>
<evidence type="ECO:0000256" key="1">
    <source>
        <dbReference type="ARBA" id="ARBA00007164"/>
    </source>
</evidence>
<evidence type="ECO:0000256" key="6">
    <source>
        <dbReference type="ARBA" id="ARBA00023316"/>
    </source>
</evidence>
<dbReference type="PANTHER" id="PTHR21581">
    <property type="entry name" value="D-ALANYL-D-ALANINE CARBOXYPEPTIDASE"/>
    <property type="match status" value="1"/>
</dbReference>
<evidence type="ECO:0000256" key="3">
    <source>
        <dbReference type="ARBA" id="ARBA00022801"/>
    </source>
</evidence>
<dbReference type="Gene3D" id="3.40.710.10">
    <property type="entry name" value="DD-peptidase/beta-lactamase superfamily"/>
    <property type="match status" value="1"/>
</dbReference>
<name>A0A1I2FB24_9ACTN</name>
<keyword evidence="6" id="KW-0961">Cell wall biogenesis/degradation</keyword>
<evidence type="ECO:0000256" key="12">
    <source>
        <dbReference type="SAM" id="SignalP"/>
    </source>
</evidence>
<evidence type="ECO:0000256" key="8">
    <source>
        <dbReference type="PIRSR" id="PIRSR618044-2"/>
    </source>
</evidence>
<evidence type="ECO:0000259" key="13">
    <source>
        <dbReference type="Pfam" id="PF00768"/>
    </source>
</evidence>
<dbReference type="GO" id="GO:0008360">
    <property type="term" value="P:regulation of cell shape"/>
    <property type="evidence" value="ECO:0007669"/>
    <property type="project" value="UniProtKB-KW"/>
</dbReference>
<evidence type="ECO:0000313" key="14">
    <source>
        <dbReference type="EMBL" id="SFF02223.1"/>
    </source>
</evidence>
<dbReference type="GO" id="GO:0009252">
    <property type="term" value="P:peptidoglycan biosynthetic process"/>
    <property type="evidence" value="ECO:0007669"/>
    <property type="project" value="UniProtKB-KW"/>
</dbReference>
<evidence type="ECO:0000256" key="9">
    <source>
        <dbReference type="RuleBase" id="RU004016"/>
    </source>
</evidence>
<keyword evidence="5" id="KW-0573">Peptidoglycan synthesis</keyword>
<keyword evidence="3" id="KW-0378">Hydrolase</keyword>
<dbReference type="EMBL" id="FONV01000005">
    <property type="protein sequence ID" value="SFF02223.1"/>
    <property type="molecule type" value="Genomic_DNA"/>
</dbReference>
<dbReference type="Proteomes" id="UP000199645">
    <property type="component" value="Unassembled WGS sequence"/>
</dbReference>
<feature type="active site" description="Proton acceptor" evidence="7">
    <location>
        <position position="237"/>
    </location>
</feature>
<dbReference type="GO" id="GO:0009002">
    <property type="term" value="F:serine-type D-Ala-D-Ala carboxypeptidase activity"/>
    <property type="evidence" value="ECO:0007669"/>
    <property type="project" value="InterPro"/>
</dbReference>
<evidence type="ECO:0000256" key="2">
    <source>
        <dbReference type="ARBA" id="ARBA00022729"/>
    </source>
</evidence>
<keyword evidence="14" id="KW-0121">Carboxypeptidase</keyword>
<dbReference type="GO" id="GO:0071555">
    <property type="term" value="P:cell wall organization"/>
    <property type="evidence" value="ECO:0007669"/>
    <property type="project" value="UniProtKB-KW"/>
</dbReference>
<keyword evidence="11" id="KW-0472">Membrane</keyword>
<dbReference type="STRING" id="35752.SAMN05421541_105242"/>
<comment type="similarity">
    <text evidence="1 9">Belongs to the peptidase S11 family.</text>
</comment>
<dbReference type="AlphaFoldDB" id="A0A1I2FB24"/>
<feature type="transmembrane region" description="Helical" evidence="11">
    <location>
        <begin position="503"/>
        <end position="524"/>
    </location>
</feature>
<feature type="binding site" evidence="8">
    <location>
        <position position="404"/>
    </location>
    <ligand>
        <name>substrate</name>
    </ligand>
</feature>
<evidence type="ECO:0000256" key="5">
    <source>
        <dbReference type="ARBA" id="ARBA00022984"/>
    </source>
</evidence>
<keyword evidence="15" id="KW-1185">Reference proteome</keyword>
<dbReference type="InterPro" id="IPR012338">
    <property type="entry name" value="Beta-lactam/transpept-like"/>
</dbReference>
<feature type="domain" description="Peptidase S11 D-alanyl-D-alanine carboxypeptidase A N-terminal" evidence="13">
    <location>
        <begin position="199"/>
        <end position="434"/>
    </location>
</feature>
<feature type="signal peptide" evidence="12">
    <location>
        <begin position="1"/>
        <end position="19"/>
    </location>
</feature>
<evidence type="ECO:0000256" key="4">
    <source>
        <dbReference type="ARBA" id="ARBA00022960"/>
    </source>
</evidence>
<dbReference type="InterPro" id="IPR018044">
    <property type="entry name" value="Peptidase_S11"/>
</dbReference>